<dbReference type="EMBL" id="JAUHHC010000003">
    <property type="protein sequence ID" value="MDN3920995.1"/>
    <property type="molecule type" value="Genomic_DNA"/>
</dbReference>
<dbReference type="Pfam" id="PF03924">
    <property type="entry name" value="CHASE"/>
    <property type="match status" value="1"/>
</dbReference>
<feature type="domain" description="Histidine kinase" evidence="13">
    <location>
        <begin position="688"/>
        <end position="909"/>
    </location>
</feature>
<dbReference type="InterPro" id="IPR003661">
    <property type="entry name" value="HisK_dim/P_dom"/>
</dbReference>
<dbReference type="Gene3D" id="3.30.450.20">
    <property type="entry name" value="PAS domain"/>
    <property type="match status" value="1"/>
</dbReference>
<dbReference type="SMART" id="SM00388">
    <property type="entry name" value="HisKA"/>
    <property type="match status" value="1"/>
</dbReference>
<dbReference type="Gene3D" id="3.30.450.350">
    <property type="entry name" value="CHASE domain"/>
    <property type="match status" value="1"/>
</dbReference>
<feature type="transmembrane region" description="Helical" evidence="12">
    <location>
        <begin position="82"/>
        <end position="103"/>
    </location>
</feature>
<dbReference type="PANTHER" id="PTHR43047:SF72">
    <property type="entry name" value="OSMOSENSING HISTIDINE PROTEIN KINASE SLN1"/>
    <property type="match status" value="1"/>
</dbReference>
<gene>
    <name evidence="18" type="ORF">QWJ38_11950</name>
</gene>
<dbReference type="SMART" id="SM00086">
    <property type="entry name" value="PAC"/>
    <property type="match status" value="1"/>
</dbReference>
<evidence type="ECO:0000256" key="6">
    <source>
        <dbReference type="ARBA" id="ARBA00022679"/>
    </source>
</evidence>
<evidence type="ECO:0000256" key="12">
    <source>
        <dbReference type="SAM" id="Phobius"/>
    </source>
</evidence>
<comment type="catalytic activity">
    <reaction evidence="1">
        <text>ATP + protein L-histidine = ADP + protein N-phospho-L-histidine.</text>
        <dbReference type="EC" id="2.7.13.3"/>
    </reaction>
</comment>
<evidence type="ECO:0000256" key="11">
    <source>
        <dbReference type="PROSITE-ProRule" id="PRU00169"/>
    </source>
</evidence>
<dbReference type="SUPFAM" id="SSF47384">
    <property type="entry name" value="Homodimeric domain of signal transducing histidine kinase"/>
    <property type="match status" value="1"/>
</dbReference>
<evidence type="ECO:0000256" key="5">
    <source>
        <dbReference type="ARBA" id="ARBA00022553"/>
    </source>
</evidence>
<dbReference type="PROSITE" id="PS50112">
    <property type="entry name" value="PAS"/>
    <property type="match status" value="1"/>
</dbReference>
<accession>A0ABT8DRN0</accession>
<keyword evidence="7 12" id="KW-0812">Transmembrane</keyword>
<dbReference type="InterPro" id="IPR011006">
    <property type="entry name" value="CheY-like_superfamily"/>
</dbReference>
<feature type="transmembrane region" description="Helical" evidence="12">
    <location>
        <begin position="158"/>
        <end position="180"/>
    </location>
</feature>
<dbReference type="Proteomes" id="UP001228044">
    <property type="component" value="Unassembled WGS sequence"/>
</dbReference>
<dbReference type="InterPro" id="IPR004358">
    <property type="entry name" value="Sig_transdc_His_kin-like_C"/>
</dbReference>
<dbReference type="InterPro" id="IPR007895">
    <property type="entry name" value="MASE1"/>
</dbReference>
<dbReference type="InterPro" id="IPR035965">
    <property type="entry name" value="PAS-like_dom_sf"/>
</dbReference>
<dbReference type="InterPro" id="IPR003594">
    <property type="entry name" value="HATPase_dom"/>
</dbReference>
<keyword evidence="8" id="KW-0418">Kinase</keyword>
<evidence type="ECO:0000256" key="9">
    <source>
        <dbReference type="ARBA" id="ARBA00022989"/>
    </source>
</evidence>
<evidence type="ECO:0000259" key="14">
    <source>
        <dbReference type="PROSITE" id="PS50110"/>
    </source>
</evidence>
<sequence>MLPKRKLLWYLAQSLGLTLAYIAFGVLGLRLAVPPSYASPLYPAAGLALAALLSLGLRYFPAVLLGSLVVNMLLSIERGQPALLAPALIGVGAALQALFGAWAVRRWVSQPLLLTEPRDLAKFFALGAGLACLINPTIACLTLRATGALTAEQFLGNWLSWWLGDAMGVLIAAPMVLTLLGRPRKAWAPRRLSVGLPMLLTIVLMALGTLAVAEWDAQRARANFEREALNAGNAMEGLLREPLMALEASRGLLLVAPHLSRSDFERGTASYLAPDSALRAIGVARRVARQALPAFDAAARAEGLADFKARDRRRPGDVEPPAGEDMLAIRLIEPLARNAGALGVNIRSVPVARSALAQALQNGRPAATAGFQLSQDSEEATGVVVYQAFYEGQPRDADERARALAGVVFTTLRPDQLLARIALPAGLRLCLVDRDPLAQRPRLAGPTGCELATAQPGDTQRRRPVQFGGRDWDIRVYASSGLRMDQSRSWPFALVGLVCTGLLGVLLLVVTGRARRIEDQVRARTAELKREIAEREQAAQALRESELRFRNIFDNAPVGVIFTDVYGGIKEVNPQFCRLIGLPAETLQQMRTFDITHPDDQAEDTRLAMLLMRGRIGVYHRHKRYRTPDGRELQVRAVVSLLRGSDGRPHRLVGVVEDIADQLKMQQLAQAAEQAEAANRAKNEFLSRMSHELRTPLNAMLGFTQLLEMDAGERLSPRQRSRTAQIQQAGWHLLEMINDTLDLSRIESGALRLEPTRLNLAALLDEAAALIEGDARARRLTLTRALGGQARFAHGDATRVKQVLTNLLSNAVKYNVEGGSITVESHRPADAPNCVEISVSDTGLGLDAEQLGALFQPFNRLGREHSETAGTGIGLVISKRLAELMGGELRASSVAGRGSSFVLRLPAAEAAAAPQPVAAADSAPAFAGRRRVVYIEDNAMNAEVMRGILEQRPQIELEVHTSGLAGLQAVLAEPPDLLLLDMQLPDLDGLAVLKRLRAVLSEAALPVVVVSANALPDQVQACRAAGVQHYLTKPVDMRELLRLLDRLLEAQGA</sequence>
<feature type="transmembrane region" description="Helical" evidence="12">
    <location>
        <begin position="41"/>
        <end position="70"/>
    </location>
</feature>
<feature type="domain" description="CHASE" evidence="17">
    <location>
        <begin position="255"/>
        <end position="421"/>
    </location>
</feature>
<feature type="domain" description="Response regulatory" evidence="14">
    <location>
        <begin position="931"/>
        <end position="1048"/>
    </location>
</feature>
<dbReference type="CDD" id="cd00082">
    <property type="entry name" value="HisKA"/>
    <property type="match status" value="1"/>
</dbReference>
<feature type="transmembrane region" description="Helical" evidence="12">
    <location>
        <begin position="123"/>
        <end position="146"/>
    </location>
</feature>
<dbReference type="PROSITE" id="PS50113">
    <property type="entry name" value="PAC"/>
    <property type="match status" value="1"/>
</dbReference>
<evidence type="ECO:0000256" key="8">
    <source>
        <dbReference type="ARBA" id="ARBA00022777"/>
    </source>
</evidence>
<evidence type="ECO:0000259" key="15">
    <source>
        <dbReference type="PROSITE" id="PS50112"/>
    </source>
</evidence>
<dbReference type="InterPro" id="IPR042240">
    <property type="entry name" value="CHASE_sf"/>
</dbReference>
<dbReference type="EC" id="2.7.13.3" evidence="3"/>
<dbReference type="Pfam" id="PF00989">
    <property type="entry name" value="PAS"/>
    <property type="match status" value="1"/>
</dbReference>
<evidence type="ECO:0000256" key="10">
    <source>
        <dbReference type="ARBA" id="ARBA00023136"/>
    </source>
</evidence>
<keyword evidence="5 11" id="KW-0597">Phosphoprotein</keyword>
<evidence type="ECO:0000313" key="18">
    <source>
        <dbReference type="EMBL" id="MDN3920995.1"/>
    </source>
</evidence>
<dbReference type="Pfam" id="PF00072">
    <property type="entry name" value="Response_reg"/>
    <property type="match status" value="1"/>
</dbReference>
<evidence type="ECO:0000313" key="19">
    <source>
        <dbReference type="Proteomes" id="UP001228044"/>
    </source>
</evidence>
<feature type="transmembrane region" description="Helical" evidence="12">
    <location>
        <begin position="192"/>
        <end position="213"/>
    </location>
</feature>
<dbReference type="InterPro" id="IPR036890">
    <property type="entry name" value="HATPase_C_sf"/>
</dbReference>
<comment type="caution">
    <text evidence="18">The sequence shown here is derived from an EMBL/GenBank/DDBJ whole genome shotgun (WGS) entry which is preliminary data.</text>
</comment>
<dbReference type="Pfam" id="PF05231">
    <property type="entry name" value="MASE1"/>
    <property type="match status" value="1"/>
</dbReference>
<dbReference type="InterPro" id="IPR036097">
    <property type="entry name" value="HisK_dim/P_sf"/>
</dbReference>
<feature type="transmembrane region" description="Helical" evidence="12">
    <location>
        <begin position="7"/>
        <end position="29"/>
    </location>
</feature>
<dbReference type="PROSITE" id="PS50110">
    <property type="entry name" value="RESPONSE_REGULATORY"/>
    <property type="match status" value="1"/>
</dbReference>
<evidence type="ECO:0000259" key="13">
    <source>
        <dbReference type="PROSITE" id="PS50109"/>
    </source>
</evidence>
<keyword evidence="19" id="KW-1185">Reference proteome</keyword>
<dbReference type="Gene3D" id="3.30.565.10">
    <property type="entry name" value="Histidine kinase-like ATPase, C-terminal domain"/>
    <property type="match status" value="1"/>
</dbReference>
<evidence type="ECO:0000259" key="17">
    <source>
        <dbReference type="PROSITE" id="PS50839"/>
    </source>
</evidence>
<evidence type="ECO:0000256" key="3">
    <source>
        <dbReference type="ARBA" id="ARBA00012438"/>
    </source>
</evidence>
<dbReference type="CDD" id="cd00130">
    <property type="entry name" value="PAS"/>
    <property type="match status" value="1"/>
</dbReference>
<keyword evidence="4" id="KW-1003">Cell membrane</keyword>
<evidence type="ECO:0000259" key="16">
    <source>
        <dbReference type="PROSITE" id="PS50113"/>
    </source>
</evidence>
<dbReference type="SMART" id="SM01079">
    <property type="entry name" value="CHASE"/>
    <property type="match status" value="1"/>
</dbReference>
<dbReference type="SUPFAM" id="SSF55785">
    <property type="entry name" value="PYP-like sensor domain (PAS domain)"/>
    <property type="match status" value="1"/>
</dbReference>
<comment type="subcellular location">
    <subcellularLocation>
        <location evidence="2">Cell membrane</location>
        <topology evidence="2">Multi-pass membrane protein</topology>
    </subcellularLocation>
</comment>
<evidence type="ECO:0000256" key="4">
    <source>
        <dbReference type="ARBA" id="ARBA00022475"/>
    </source>
</evidence>
<dbReference type="InterPro" id="IPR013767">
    <property type="entry name" value="PAS_fold"/>
</dbReference>
<dbReference type="InterPro" id="IPR005467">
    <property type="entry name" value="His_kinase_dom"/>
</dbReference>
<dbReference type="RefSeq" id="WP_290359311.1">
    <property type="nucleotide sequence ID" value="NZ_JAUHHC010000003.1"/>
</dbReference>
<dbReference type="Gene3D" id="3.40.50.2300">
    <property type="match status" value="1"/>
</dbReference>
<evidence type="ECO:0000256" key="2">
    <source>
        <dbReference type="ARBA" id="ARBA00004651"/>
    </source>
</evidence>
<organism evidence="18 19">
    <name type="scientific">Roseateles violae</name>
    <dbReference type="NCBI Taxonomy" id="3058042"/>
    <lineage>
        <taxon>Bacteria</taxon>
        <taxon>Pseudomonadati</taxon>
        <taxon>Pseudomonadota</taxon>
        <taxon>Betaproteobacteria</taxon>
        <taxon>Burkholderiales</taxon>
        <taxon>Sphaerotilaceae</taxon>
        <taxon>Roseateles</taxon>
    </lineage>
</organism>
<dbReference type="PRINTS" id="PR00344">
    <property type="entry name" value="BCTRLSENSOR"/>
</dbReference>
<dbReference type="SMART" id="SM00387">
    <property type="entry name" value="HATPase_c"/>
    <property type="match status" value="1"/>
</dbReference>
<dbReference type="InterPro" id="IPR000700">
    <property type="entry name" value="PAS-assoc_C"/>
</dbReference>
<dbReference type="SUPFAM" id="SSF55874">
    <property type="entry name" value="ATPase domain of HSP90 chaperone/DNA topoisomerase II/histidine kinase"/>
    <property type="match status" value="1"/>
</dbReference>
<dbReference type="PROSITE" id="PS50839">
    <property type="entry name" value="CHASE"/>
    <property type="match status" value="1"/>
</dbReference>
<reference evidence="18 19" key="1">
    <citation type="submission" date="2023-06" db="EMBL/GenBank/DDBJ databases">
        <title>Pelomonas sp. PFR6 16S ribosomal RNA gene Genome sequencing and assembly.</title>
        <authorList>
            <person name="Woo H."/>
        </authorList>
    </citation>
    <scope>NUCLEOTIDE SEQUENCE [LARGE SCALE GENOMIC DNA]</scope>
    <source>
        <strain evidence="18 19">PFR6</strain>
    </source>
</reference>
<dbReference type="Pfam" id="PF02518">
    <property type="entry name" value="HATPase_c"/>
    <property type="match status" value="1"/>
</dbReference>
<dbReference type="SMART" id="SM00448">
    <property type="entry name" value="REC"/>
    <property type="match status" value="1"/>
</dbReference>
<protein>
    <recommendedName>
        <fullName evidence="3">histidine kinase</fullName>
        <ecNumber evidence="3">2.7.13.3</ecNumber>
    </recommendedName>
</protein>
<feature type="modified residue" description="4-aspartylphosphate" evidence="11">
    <location>
        <position position="981"/>
    </location>
</feature>
<dbReference type="InterPro" id="IPR001610">
    <property type="entry name" value="PAC"/>
</dbReference>
<dbReference type="PROSITE" id="PS50109">
    <property type="entry name" value="HIS_KIN"/>
    <property type="match status" value="1"/>
</dbReference>
<dbReference type="InterPro" id="IPR006189">
    <property type="entry name" value="CHASE_dom"/>
</dbReference>
<dbReference type="InterPro" id="IPR000014">
    <property type="entry name" value="PAS"/>
</dbReference>
<evidence type="ECO:0000256" key="7">
    <source>
        <dbReference type="ARBA" id="ARBA00022692"/>
    </source>
</evidence>
<dbReference type="CDD" id="cd17546">
    <property type="entry name" value="REC_hyHK_CKI1_RcsC-like"/>
    <property type="match status" value="1"/>
</dbReference>
<keyword evidence="9 12" id="KW-1133">Transmembrane helix</keyword>
<feature type="domain" description="PAS" evidence="15">
    <location>
        <begin position="545"/>
        <end position="615"/>
    </location>
</feature>
<proteinExistence type="predicted"/>
<dbReference type="SUPFAM" id="SSF52172">
    <property type="entry name" value="CheY-like"/>
    <property type="match status" value="1"/>
</dbReference>
<dbReference type="Gene3D" id="1.10.287.130">
    <property type="match status" value="1"/>
</dbReference>
<feature type="domain" description="PAC" evidence="16">
    <location>
        <begin position="619"/>
        <end position="671"/>
    </location>
</feature>
<dbReference type="Pfam" id="PF00512">
    <property type="entry name" value="HisKA"/>
    <property type="match status" value="1"/>
</dbReference>
<keyword evidence="6" id="KW-0808">Transferase</keyword>
<name>A0ABT8DRN0_9BURK</name>
<dbReference type="InterPro" id="IPR001789">
    <property type="entry name" value="Sig_transdc_resp-reg_receiver"/>
</dbReference>
<feature type="transmembrane region" description="Helical" evidence="12">
    <location>
        <begin position="490"/>
        <end position="510"/>
    </location>
</feature>
<evidence type="ECO:0000256" key="1">
    <source>
        <dbReference type="ARBA" id="ARBA00000085"/>
    </source>
</evidence>
<dbReference type="NCBIfam" id="TIGR00229">
    <property type="entry name" value="sensory_box"/>
    <property type="match status" value="1"/>
</dbReference>
<dbReference type="SMART" id="SM00091">
    <property type="entry name" value="PAS"/>
    <property type="match status" value="1"/>
</dbReference>
<keyword evidence="10 12" id="KW-0472">Membrane</keyword>
<dbReference type="PANTHER" id="PTHR43047">
    <property type="entry name" value="TWO-COMPONENT HISTIDINE PROTEIN KINASE"/>
    <property type="match status" value="1"/>
</dbReference>